<name>A0A8T0P531_PANVG</name>
<organism evidence="2 3">
    <name type="scientific">Panicum virgatum</name>
    <name type="common">Blackwell switchgrass</name>
    <dbReference type="NCBI Taxonomy" id="38727"/>
    <lineage>
        <taxon>Eukaryota</taxon>
        <taxon>Viridiplantae</taxon>
        <taxon>Streptophyta</taxon>
        <taxon>Embryophyta</taxon>
        <taxon>Tracheophyta</taxon>
        <taxon>Spermatophyta</taxon>
        <taxon>Magnoliopsida</taxon>
        <taxon>Liliopsida</taxon>
        <taxon>Poales</taxon>
        <taxon>Poaceae</taxon>
        <taxon>PACMAD clade</taxon>
        <taxon>Panicoideae</taxon>
        <taxon>Panicodae</taxon>
        <taxon>Paniceae</taxon>
        <taxon>Panicinae</taxon>
        <taxon>Panicum</taxon>
        <taxon>Panicum sect. Hiantes</taxon>
    </lineage>
</organism>
<reference evidence="2" key="1">
    <citation type="submission" date="2020-05" db="EMBL/GenBank/DDBJ databases">
        <title>WGS assembly of Panicum virgatum.</title>
        <authorList>
            <person name="Lovell J.T."/>
            <person name="Jenkins J."/>
            <person name="Shu S."/>
            <person name="Juenger T.E."/>
            <person name="Schmutz J."/>
        </authorList>
    </citation>
    <scope>NUCLEOTIDE SEQUENCE</scope>
    <source>
        <strain evidence="2">AP13</strain>
    </source>
</reference>
<keyword evidence="3" id="KW-1185">Reference proteome</keyword>
<accession>A0A8T0P531</accession>
<evidence type="ECO:0000256" key="1">
    <source>
        <dbReference type="SAM" id="MobiDB-lite"/>
    </source>
</evidence>
<gene>
    <name evidence="2" type="ORF">PVAP13_8NG176900</name>
</gene>
<feature type="region of interest" description="Disordered" evidence="1">
    <location>
        <begin position="19"/>
        <end position="79"/>
    </location>
</feature>
<comment type="caution">
    <text evidence="2">The sequence shown here is derived from an EMBL/GenBank/DDBJ whole genome shotgun (WGS) entry which is preliminary data.</text>
</comment>
<dbReference type="EMBL" id="CM029052">
    <property type="protein sequence ID" value="KAG2557261.1"/>
    <property type="molecule type" value="Genomic_DNA"/>
</dbReference>
<evidence type="ECO:0000313" key="2">
    <source>
        <dbReference type="EMBL" id="KAG2557261.1"/>
    </source>
</evidence>
<dbReference type="Proteomes" id="UP000823388">
    <property type="component" value="Chromosome 8N"/>
</dbReference>
<feature type="compositionally biased region" description="Basic and acidic residues" evidence="1">
    <location>
        <begin position="33"/>
        <end position="63"/>
    </location>
</feature>
<proteinExistence type="predicted"/>
<evidence type="ECO:0000313" key="3">
    <source>
        <dbReference type="Proteomes" id="UP000823388"/>
    </source>
</evidence>
<dbReference type="AlphaFoldDB" id="A0A8T0P531"/>
<protein>
    <submittedName>
        <fullName evidence="2">Uncharacterized protein</fullName>
    </submittedName>
</protein>
<sequence length="79" mass="8436">MVLGLGGCCGAAAVAAAVSPAAKRSGEGAPEAKQQREVGDEKMEKMAGREERKKTRDHQKDDPPIVVHQFPFHSRPGLL</sequence>